<reference evidence="1" key="1">
    <citation type="submission" date="2020-04" db="EMBL/GenBank/DDBJ databases">
        <authorList>
            <person name="Chiriac C."/>
            <person name="Salcher M."/>
            <person name="Ghai R."/>
            <person name="Kavagutti S V."/>
        </authorList>
    </citation>
    <scope>NUCLEOTIDE SEQUENCE</scope>
</reference>
<organism evidence="1">
    <name type="scientific">uncultured Caudovirales phage</name>
    <dbReference type="NCBI Taxonomy" id="2100421"/>
    <lineage>
        <taxon>Viruses</taxon>
        <taxon>Duplodnaviria</taxon>
        <taxon>Heunggongvirae</taxon>
        <taxon>Uroviricota</taxon>
        <taxon>Caudoviricetes</taxon>
        <taxon>Peduoviridae</taxon>
        <taxon>Maltschvirus</taxon>
        <taxon>Maltschvirus maltsch</taxon>
    </lineage>
</organism>
<evidence type="ECO:0000313" key="1">
    <source>
        <dbReference type="EMBL" id="CAB4165981.1"/>
    </source>
</evidence>
<gene>
    <name evidence="1" type="ORF">UFOVP835_9</name>
</gene>
<proteinExistence type="predicted"/>
<sequence length="59" mass="6717">MDVFKYVVIFKDERIDVAGFGNYSIEALAHVILDGSAGTSYGYLTDCLRERLEELREVK</sequence>
<accession>A0A6J5P996</accession>
<protein>
    <submittedName>
        <fullName evidence="1">Uncharacterized protein</fullName>
    </submittedName>
</protein>
<dbReference type="EMBL" id="LR796787">
    <property type="protein sequence ID" value="CAB4165981.1"/>
    <property type="molecule type" value="Genomic_DNA"/>
</dbReference>
<name>A0A6J5P996_9CAUD</name>